<organism evidence="1">
    <name type="scientific">marine sediment metagenome</name>
    <dbReference type="NCBI Taxonomy" id="412755"/>
    <lineage>
        <taxon>unclassified sequences</taxon>
        <taxon>metagenomes</taxon>
        <taxon>ecological metagenomes</taxon>
    </lineage>
</organism>
<reference evidence="1" key="1">
    <citation type="journal article" date="2015" name="Nature">
        <title>Complex archaea that bridge the gap between prokaryotes and eukaryotes.</title>
        <authorList>
            <person name="Spang A."/>
            <person name="Saw J.H."/>
            <person name="Jorgensen S.L."/>
            <person name="Zaremba-Niedzwiedzka K."/>
            <person name="Martijn J."/>
            <person name="Lind A.E."/>
            <person name="van Eijk R."/>
            <person name="Schleper C."/>
            <person name="Guy L."/>
            <person name="Ettema T.J."/>
        </authorList>
    </citation>
    <scope>NUCLEOTIDE SEQUENCE</scope>
</reference>
<dbReference type="EMBL" id="LAZR01018946">
    <property type="protein sequence ID" value="KKL94367.1"/>
    <property type="molecule type" value="Genomic_DNA"/>
</dbReference>
<protein>
    <submittedName>
        <fullName evidence="1">Uncharacterized protein</fullName>
    </submittedName>
</protein>
<sequence>MNIYTDKSTQTEDMSHLIKRRGGINIIIRPETFEELD</sequence>
<evidence type="ECO:0000313" key="1">
    <source>
        <dbReference type="EMBL" id="KKL94367.1"/>
    </source>
</evidence>
<accession>A0A0F9J597</accession>
<proteinExistence type="predicted"/>
<comment type="caution">
    <text evidence="1">The sequence shown here is derived from an EMBL/GenBank/DDBJ whole genome shotgun (WGS) entry which is preliminary data.</text>
</comment>
<gene>
    <name evidence="1" type="ORF">LCGC14_1865430</name>
</gene>
<dbReference type="AlphaFoldDB" id="A0A0F9J597"/>
<name>A0A0F9J597_9ZZZZ</name>